<feature type="region of interest" description="Disordered" evidence="2">
    <location>
        <begin position="300"/>
        <end position="330"/>
    </location>
</feature>
<dbReference type="SMART" id="SM00061">
    <property type="entry name" value="MATH"/>
    <property type="match status" value="1"/>
</dbReference>
<evidence type="ECO:0000259" key="3">
    <source>
        <dbReference type="PROSITE" id="PS50144"/>
    </source>
</evidence>
<dbReference type="Gene3D" id="3.30.310.80">
    <property type="entry name" value="Kinase associated domain 1, KA1"/>
    <property type="match status" value="1"/>
</dbReference>
<comment type="caution">
    <text evidence="4">The sequence shown here is derived from an EMBL/GenBank/DDBJ whole genome shotgun (WGS) entry which is preliminary data.</text>
</comment>
<evidence type="ECO:0000313" key="4">
    <source>
        <dbReference type="EMBL" id="GMN19069.1"/>
    </source>
</evidence>
<keyword evidence="5" id="KW-1185">Reference proteome</keyword>
<dbReference type="Proteomes" id="UP001187192">
    <property type="component" value="Unassembled WGS sequence"/>
</dbReference>
<feature type="compositionally biased region" description="Basic and acidic residues" evidence="2">
    <location>
        <begin position="320"/>
        <end position="330"/>
    </location>
</feature>
<dbReference type="PROSITE" id="PS50144">
    <property type="entry name" value="MATH"/>
    <property type="match status" value="1"/>
</dbReference>
<reference evidence="4" key="1">
    <citation type="submission" date="2023-07" db="EMBL/GenBank/DDBJ databases">
        <title>draft genome sequence of fig (Ficus carica).</title>
        <authorList>
            <person name="Takahashi T."/>
            <person name="Nishimura K."/>
        </authorList>
    </citation>
    <scope>NUCLEOTIDE SEQUENCE</scope>
</reference>
<dbReference type="Pfam" id="PF22486">
    <property type="entry name" value="MATH_2"/>
    <property type="match status" value="1"/>
</dbReference>
<organism evidence="4 5">
    <name type="scientific">Ficus carica</name>
    <name type="common">Common fig</name>
    <dbReference type="NCBI Taxonomy" id="3494"/>
    <lineage>
        <taxon>Eukaryota</taxon>
        <taxon>Viridiplantae</taxon>
        <taxon>Streptophyta</taxon>
        <taxon>Embryophyta</taxon>
        <taxon>Tracheophyta</taxon>
        <taxon>Spermatophyta</taxon>
        <taxon>Magnoliopsida</taxon>
        <taxon>eudicotyledons</taxon>
        <taxon>Gunneridae</taxon>
        <taxon>Pentapetalae</taxon>
        <taxon>rosids</taxon>
        <taxon>fabids</taxon>
        <taxon>Rosales</taxon>
        <taxon>Moraceae</taxon>
        <taxon>Ficeae</taxon>
        <taxon>Ficus</taxon>
    </lineage>
</organism>
<dbReference type="CDD" id="cd00121">
    <property type="entry name" value="MATH"/>
    <property type="match status" value="1"/>
</dbReference>
<dbReference type="Gene3D" id="2.60.210.10">
    <property type="entry name" value="Apoptosis, Tumor Necrosis Factor Receptor Associated Protein 2, Chain A"/>
    <property type="match status" value="1"/>
</dbReference>
<evidence type="ECO:0000256" key="2">
    <source>
        <dbReference type="SAM" id="MobiDB-lite"/>
    </source>
</evidence>
<dbReference type="PANTHER" id="PTHR46236:SF35">
    <property type="entry name" value="MATH DOMAIN-CONTAINING PROTEIN"/>
    <property type="match status" value="1"/>
</dbReference>
<evidence type="ECO:0000313" key="5">
    <source>
        <dbReference type="Proteomes" id="UP001187192"/>
    </source>
</evidence>
<gene>
    <name evidence="4" type="ORF">TIFTF001_039716</name>
</gene>
<dbReference type="EMBL" id="BTGU01001217">
    <property type="protein sequence ID" value="GMN19069.1"/>
    <property type="molecule type" value="Genomic_DNA"/>
</dbReference>
<keyword evidence="1" id="KW-0175">Coiled coil</keyword>
<feature type="compositionally biased region" description="Basic and acidic residues" evidence="2">
    <location>
        <begin position="300"/>
        <end position="313"/>
    </location>
</feature>
<dbReference type="SUPFAM" id="SSF49599">
    <property type="entry name" value="TRAF domain-like"/>
    <property type="match status" value="1"/>
</dbReference>
<feature type="non-terminal residue" evidence="4">
    <location>
        <position position="1"/>
    </location>
</feature>
<feature type="domain" description="MATH" evidence="3">
    <location>
        <begin position="165"/>
        <end position="290"/>
    </location>
</feature>
<proteinExistence type="predicted"/>
<dbReference type="PANTHER" id="PTHR46236">
    <property type="entry name" value="TRAF-LIKE SUPERFAMILY PROTEIN"/>
    <property type="match status" value="1"/>
</dbReference>
<name>A0AA87YU82_FICCA</name>
<sequence length="330" mass="36473">MRRNLEEILKMRSLSWSLEFGSDSGGVQSVARGRHCALEFGGEVVAFKFSNLVMTAAVFAVKSEEVADIELSNSAVTVAVVEVKPEVAVVELSNSTRDSLEYAKFYIEDTMLKDRSVTRGRCRGALEFGSDGGSVRGEVGGGSRRGALEFGPSYLRPVDDSFSSSGRFTWKIENFSNLIVGKLYSDIFDAGGYKWRILIFPKGNKKSDGLSIYLDAADSATLPSGWSRHARFSISVISQTPKFTVTQESENTFNAGQNDWGFTSFMPLSELNDPVKRYLVHGSCTVEAEVMLNEEQIKEELKKKEPTSDEAEKNSSSFAEFDKLFTDVQN</sequence>
<protein>
    <recommendedName>
        <fullName evidence="3">MATH domain-containing protein</fullName>
    </recommendedName>
</protein>
<evidence type="ECO:0000256" key="1">
    <source>
        <dbReference type="ARBA" id="ARBA00023054"/>
    </source>
</evidence>
<dbReference type="InterPro" id="IPR002083">
    <property type="entry name" value="MATH/TRAF_dom"/>
</dbReference>
<dbReference type="InterPro" id="IPR008974">
    <property type="entry name" value="TRAF-like"/>
</dbReference>
<dbReference type="InterPro" id="IPR050804">
    <property type="entry name" value="MCC"/>
</dbReference>
<accession>A0AA87YU82</accession>
<dbReference type="AlphaFoldDB" id="A0AA87YU82"/>